<dbReference type="eggNOG" id="COG1041">
    <property type="taxonomic scope" value="Bacteria"/>
</dbReference>
<dbReference type="GO" id="GO:0030488">
    <property type="term" value="P:tRNA methylation"/>
    <property type="evidence" value="ECO:0007669"/>
    <property type="project" value="TreeGrafter"/>
</dbReference>
<proteinExistence type="predicted"/>
<reference evidence="2 3" key="1">
    <citation type="submission" date="2016-06" db="EMBL/GenBank/DDBJ databases">
        <authorList>
            <person name="Kjaerup R.B."/>
            <person name="Dalgaard T.S."/>
            <person name="Juul-Madsen H.R."/>
        </authorList>
    </citation>
    <scope>NUCLEOTIDE SEQUENCE [LARGE SCALE GENOMIC DNA]</scope>
    <source>
        <strain evidence="2 3">373-A1</strain>
    </source>
</reference>
<accession>A0A1B8RSG5</accession>
<dbReference type="GO" id="GO:0016423">
    <property type="term" value="F:tRNA (guanine) methyltransferase activity"/>
    <property type="evidence" value="ECO:0007669"/>
    <property type="project" value="TreeGrafter"/>
</dbReference>
<evidence type="ECO:0000259" key="1">
    <source>
        <dbReference type="Pfam" id="PF01170"/>
    </source>
</evidence>
<name>A0A1B8RSG5_9CLOT</name>
<dbReference type="AlphaFoldDB" id="A0A1B8RSG5"/>
<gene>
    <name evidence="2" type="ORF">CP373A1_02350</name>
</gene>
<evidence type="ECO:0000313" key="2">
    <source>
        <dbReference type="EMBL" id="OBY11783.1"/>
    </source>
</evidence>
<dbReference type="InterPro" id="IPR000241">
    <property type="entry name" value="RlmKL-like_Mtase"/>
</dbReference>
<dbReference type="Gene3D" id="3.40.50.150">
    <property type="entry name" value="Vaccinia Virus protein VP39"/>
    <property type="match status" value="1"/>
</dbReference>
<dbReference type="InterPro" id="IPR029063">
    <property type="entry name" value="SAM-dependent_MTases_sf"/>
</dbReference>
<sequence length="315" mass="36512">MLENINTDDKKYIYVANYPPYEKELYKMEMKSLFKNDIEEKYFFSDIWVNPSRSPFIKEALKVIYEGDSVEEICNKIKEENLSYDDFKVVYVKAEEKNTTYEERLSSLRAVGFVITGEPDIHNPRVRIGISKVGNRWYFGEYEKNDFEWHIHYKKPYSYSNSLGIKLARALVNIAGGNDVNIKMVDPCCGVGTVVIEGVSMGFNIKGFDINKQICSNARRNLEFFGYNDVVKGMDIKDIEEKFDVAIIDLPYGLFTPIRPSEQMDIINSARKIADKLILVTFEDMDEFVYNAGFKIIDRCKVSKGKFIRYISICI</sequence>
<dbReference type="PANTHER" id="PTHR14911:SF13">
    <property type="entry name" value="TRNA (GUANINE(6)-N2)-METHYLTRANSFERASE THUMP3"/>
    <property type="match status" value="1"/>
</dbReference>
<dbReference type="Proteomes" id="UP000092714">
    <property type="component" value="Unassembled WGS sequence"/>
</dbReference>
<feature type="domain" description="Ribosomal RNA large subunit methyltransferase K/L-like methyltransferase" evidence="1">
    <location>
        <begin position="156"/>
        <end position="253"/>
    </location>
</feature>
<dbReference type="RefSeq" id="WP_065254253.1">
    <property type="nucleotide sequence ID" value="NZ_MAPZ01000010.1"/>
</dbReference>
<evidence type="ECO:0000313" key="3">
    <source>
        <dbReference type="Proteomes" id="UP000092714"/>
    </source>
</evidence>
<dbReference type="Pfam" id="PF01170">
    <property type="entry name" value="UPF0020"/>
    <property type="match status" value="1"/>
</dbReference>
<dbReference type="EMBL" id="MAPZ01000010">
    <property type="protein sequence ID" value="OBY11783.1"/>
    <property type="molecule type" value="Genomic_DNA"/>
</dbReference>
<organism evidence="2 3">
    <name type="scientific">Clostridium paraputrificum</name>
    <dbReference type="NCBI Taxonomy" id="29363"/>
    <lineage>
        <taxon>Bacteria</taxon>
        <taxon>Bacillati</taxon>
        <taxon>Bacillota</taxon>
        <taxon>Clostridia</taxon>
        <taxon>Eubacteriales</taxon>
        <taxon>Clostridiaceae</taxon>
        <taxon>Clostridium</taxon>
    </lineage>
</organism>
<dbReference type="PANTHER" id="PTHR14911">
    <property type="entry name" value="THUMP DOMAIN-CONTAINING"/>
    <property type="match status" value="1"/>
</dbReference>
<keyword evidence="2" id="KW-0489">Methyltransferase</keyword>
<dbReference type="SUPFAM" id="SSF53335">
    <property type="entry name" value="S-adenosyl-L-methionine-dependent methyltransferases"/>
    <property type="match status" value="1"/>
</dbReference>
<comment type="caution">
    <text evidence="2">The sequence shown here is derived from an EMBL/GenBank/DDBJ whole genome shotgun (WGS) entry which is preliminary data.</text>
</comment>
<protein>
    <submittedName>
        <fullName evidence="2">RNA methyltransferase</fullName>
    </submittedName>
</protein>
<keyword evidence="2" id="KW-0808">Transferase</keyword>
<dbReference type="OrthoDB" id="9791556at2"/>
<keyword evidence="3" id="KW-1185">Reference proteome</keyword>